<reference evidence="3 4" key="1">
    <citation type="submission" date="2014-09" db="EMBL/GenBank/DDBJ databases">
        <title>Draft Genome Sequence of Draconibacterium sp. JN14CK-3.</title>
        <authorList>
            <person name="Dong C."/>
            <person name="Lai Q."/>
            <person name="Shao Z."/>
        </authorList>
    </citation>
    <scope>NUCLEOTIDE SEQUENCE [LARGE SCALE GENOMIC DNA]</scope>
    <source>
        <strain evidence="3 4">JN14CK-3</strain>
    </source>
</reference>
<dbReference type="SUPFAM" id="SSF53681">
    <property type="entry name" value="Aspartate/glutamate racemase"/>
    <property type="match status" value="2"/>
</dbReference>
<dbReference type="RefSeq" id="WP_045033165.1">
    <property type="nucleotide sequence ID" value="NZ_JRHC01000006.1"/>
</dbReference>
<name>A0A0D8J5Y9_9BACT</name>
<dbReference type="PANTHER" id="PTHR21198:SF7">
    <property type="entry name" value="ASPARTATE-GLUTAMATE RACEMASE FAMILY"/>
    <property type="match status" value="1"/>
</dbReference>
<dbReference type="Proteomes" id="UP000032544">
    <property type="component" value="Unassembled WGS sequence"/>
</dbReference>
<dbReference type="Gene3D" id="3.40.50.1860">
    <property type="match status" value="2"/>
</dbReference>
<gene>
    <name evidence="3" type="ORF">LH29_21580</name>
</gene>
<dbReference type="NCBIfam" id="TIGR00035">
    <property type="entry name" value="asp_race"/>
    <property type="match status" value="1"/>
</dbReference>
<dbReference type="STRING" id="1544798.LH29_21580"/>
<dbReference type="InterPro" id="IPR033134">
    <property type="entry name" value="Asp/Glu_racemase_AS_2"/>
</dbReference>
<dbReference type="InterPro" id="IPR004380">
    <property type="entry name" value="Asp_race"/>
</dbReference>
<evidence type="ECO:0000313" key="4">
    <source>
        <dbReference type="Proteomes" id="UP000032544"/>
    </source>
</evidence>
<dbReference type="AlphaFoldDB" id="A0A0D8J5Y9"/>
<sequence length="233" mass="25945">MKKIGLVGGTGWVSSQEYYKIINETVNKNQGGLTFPEIILYSVNYGDIYACNQQNDREGVYSIVKKASEKLCNAGADFIALCANTLHFTYEQLQTEIDVPIIHIADATAAAIKEKGICKVGLLGTRETMELDFYKTRLAEHNIEVIVPEKPEREFIHTSIMNELLKEIFLPETKTGFLAIMNKLAEKGAEGMILGCTEIPLLISQDDFEQPLFSTLELHAKAIAEFATSDENC</sequence>
<evidence type="ECO:0000256" key="2">
    <source>
        <dbReference type="ARBA" id="ARBA00023235"/>
    </source>
</evidence>
<evidence type="ECO:0008006" key="5">
    <source>
        <dbReference type="Google" id="ProtNLM"/>
    </source>
</evidence>
<dbReference type="PANTHER" id="PTHR21198">
    <property type="entry name" value="GLUTAMATE RACEMASE"/>
    <property type="match status" value="1"/>
</dbReference>
<dbReference type="GO" id="GO:0047661">
    <property type="term" value="F:amino-acid racemase activity"/>
    <property type="evidence" value="ECO:0007669"/>
    <property type="project" value="InterPro"/>
</dbReference>
<keyword evidence="4" id="KW-1185">Reference proteome</keyword>
<keyword evidence="2" id="KW-0413">Isomerase</keyword>
<dbReference type="OrthoDB" id="9803739at2"/>
<comment type="caution">
    <text evidence="3">The sequence shown here is derived from an EMBL/GenBank/DDBJ whole genome shotgun (WGS) entry which is preliminary data.</text>
</comment>
<evidence type="ECO:0000313" key="3">
    <source>
        <dbReference type="EMBL" id="KJF42375.1"/>
    </source>
</evidence>
<proteinExistence type="inferred from homology"/>
<organism evidence="3 4">
    <name type="scientific">Draconibacterium sediminis</name>
    <dbReference type="NCBI Taxonomy" id="1544798"/>
    <lineage>
        <taxon>Bacteria</taxon>
        <taxon>Pseudomonadati</taxon>
        <taxon>Bacteroidota</taxon>
        <taxon>Bacteroidia</taxon>
        <taxon>Marinilabiliales</taxon>
        <taxon>Prolixibacteraceae</taxon>
        <taxon>Draconibacterium</taxon>
    </lineage>
</organism>
<dbReference type="InterPro" id="IPR001920">
    <property type="entry name" value="Asp/Glu_race"/>
</dbReference>
<accession>A0A0D8J5Y9</accession>
<dbReference type="EMBL" id="JRHC01000006">
    <property type="protein sequence ID" value="KJF42375.1"/>
    <property type="molecule type" value="Genomic_DNA"/>
</dbReference>
<evidence type="ECO:0000256" key="1">
    <source>
        <dbReference type="ARBA" id="ARBA00007847"/>
    </source>
</evidence>
<dbReference type="Pfam" id="PF01177">
    <property type="entry name" value="Asp_Glu_race"/>
    <property type="match status" value="1"/>
</dbReference>
<dbReference type="InterPro" id="IPR015942">
    <property type="entry name" value="Asp/Glu/hydantoin_racemase"/>
</dbReference>
<comment type="similarity">
    <text evidence="1">Belongs to the aspartate/glutamate racemases family.</text>
</comment>
<dbReference type="PROSITE" id="PS00924">
    <property type="entry name" value="ASP_GLU_RACEMASE_2"/>
    <property type="match status" value="1"/>
</dbReference>
<protein>
    <recommendedName>
        <fullName evidence="5">Aspartate racemase</fullName>
    </recommendedName>
</protein>